<reference evidence="1 2" key="1">
    <citation type="submission" date="2023-12" db="EMBL/GenBank/DDBJ databases">
        <title>Sinomonas terricola sp. nov, isolated from litchi orchard soil in Guangdong, PR China.</title>
        <authorList>
            <person name="Jiaxin W."/>
            <person name="Yang Z."/>
            <person name="Honghui Z."/>
        </authorList>
    </citation>
    <scope>NUCLEOTIDE SEQUENCE [LARGE SCALE GENOMIC DNA]</scope>
    <source>
        <strain evidence="1 2">JGH33</strain>
    </source>
</reference>
<dbReference type="Proteomes" id="UP001304769">
    <property type="component" value="Unassembled WGS sequence"/>
</dbReference>
<comment type="caution">
    <text evidence="1">The sequence shown here is derived from an EMBL/GenBank/DDBJ whole genome shotgun (WGS) entry which is preliminary data.</text>
</comment>
<name>A0ABU5T722_9MICC</name>
<dbReference type="EMBL" id="JAYGGQ010000009">
    <property type="protein sequence ID" value="MEA5455477.1"/>
    <property type="molecule type" value="Genomic_DNA"/>
</dbReference>
<sequence length="280" mass="29434">MGVIRVPIASTLRARSFDELKAKAEGYGPSAWLVSARKIGSRNLWALIRGDRYEGLVVVPDPSEPGEWSLRIAQEMGLETIFQTAEAEDALDTLPELGPRVAAEDFAAMLQHLGAPVVMEDRGEPAPLAAPGTLILVAAPHDAALGPAMALAEAIHGELRTAGLLEAYGVASIGNRRQAAAAREEGAVNGRPIVVAFGLGRPGSTAANASAAERLGADQVWLVVDARTKHSDTASWVAAAQTHLVVNALAVVGTAETSTPRTVERLGIPVGWTDQNPLWR</sequence>
<evidence type="ECO:0000313" key="1">
    <source>
        <dbReference type="EMBL" id="MEA5455477.1"/>
    </source>
</evidence>
<protein>
    <submittedName>
        <fullName evidence="1">Uncharacterized protein</fullName>
    </submittedName>
</protein>
<organism evidence="1 2">
    <name type="scientific">Sinomonas terricola</name>
    <dbReference type="NCBI Taxonomy" id="3110330"/>
    <lineage>
        <taxon>Bacteria</taxon>
        <taxon>Bacillati</taxon>
        <taxon>Actinomycetota</taxon>
        <taxon>Actinomycetes</taxon>
        <taxon>Micrococcales</taxon>
        <taxon>Micrococcaceae</taxon>
        <taxon>Sinomonas</taxon>
    </lineage>
</organism>
<accession>A0ABU5T722</accession>
<keyword evidence="2" id="KW-1185">Reference proteome</keyword>
<dbReference type="RefSeq" id="WP_323279341.1">
    <property type="nucleotide sequence ID" value="NZ_JAYGGQ010000009.1"/>
</dbReference>
<proteinExistence type="predicted"/>
<gene>
    <name evidence="1" type="ORF">SPF06_12155</name>
</gene>
<evidence type="ECO:0000313" key="2">
    <source>
        <dbReference type="Proteomes" id="UP001304769"/>
    </source>
</evidence>